<keyword evidence="2" id="KW-1185">Reference proteome</keyword>
<name>A0ACD1ACM1_9FIRM</name>
<proteinExistence type="predicted"/>
<reference evidence="1" key="1">
    <citation type="submission" date="2019-08" db="EMBL/GenBank/DDBJ databases">
        <title>Genome sequence of Clostridiales bacterium MT110.</title>
        <authorList>
            <person name="Cao J."/>
        </authorList>
    </citation>
    <scope>NUCLEOTIDE SEQUENCE</scope>
    <source>
        <strain evidence="1">MT110</strain>
    </source>
</reference>
<evidence type="ECO:0000313" key="2">
    <source>
        <dbReference type="Proteomes" id="UP000594014"/>
    </source>
</evidence>
<dbReference type="EMBL" id="CP042469">
    <property type="protein sequence ID" value="QOX64271.1"/>
    <property type="molecule type" value="Genomic_DNA"/>
</dbReference>
<protein>
    <submittedName>
        <fullName evidence="1">Dicarboxylate/amino acid:cation symporter</fullName>
    </submittedName>
</protein>
<accession>A0ACD1ACM1</accession>
<sequence>MKGEQNMVLPTAGKKKMSLVKKIFIGLIGGIIVGYILNFLGGANNEIIAAYIFPFLSFLGNLFIRLIRMVVVPLVLFCIIDAAVSLGDIKKLRTIGLKTIAFFLASGMIAASIGLILVNIIQPGRGIQIGEIESNITVNQISGPYETILNMIPTNPFASLSAGDMLPIIVFALFLGLALIAIGEKAAPVAKGIKTLADAMFRMITFILGIIPFGVFGLMAVALGTYGVEIFGPVLKFIAVDYLANFIMVAGVYGLFLTFIAKVNIRTFWKHAFEPWLLAFSACTTNAALPRSMKVAPRLGVPKEISNFVLPLGATANMNGTCIYFAIIVLFAAQLYGIDLPISQQILAAGTATLLSVGCAATPQIGLVISTTLLTSLGFPLDAIALVAGIYRIVDQAHTSTNATGDIVTALCIASIQGELDREQLAAAAKMTPAEMAEFDAKIDAEDGLLSEAC</sequence>
<gene>
    <name evidence="1" type="ORF">FRZ06_13430</name>
</gene>
<dbReference type="Proteomes" id="UP000594014">
    <property type="component" value="Chromosome"/>
</dbReference>
<organism evidence="1 2">
    <name type="scientific">Anoxybacterium hadale</name>
    <dbReference type="NCBI Taxonomy" id="3408580"/>
    <lineage>
        <taxon>Bacteria</taxon>
        <taxon>Bacillati</taxon>
        <taxon>Bacillota</taxon>
        <taxon>Clostridia</taxon>
        <taxon>Peptostreptococcales</taxon>
        <taxon>Anaerovoracaceae</taxon>
        <taxon>Anoxybacterium</taxon>
    </lineage>
</organism>
<evidence type="ECO:0000313" key="1">
    <source>
        <dbReference type="EMBL" id="QOX64271.1"/>
    </source>
</evidence>